<proteinExistence type="predicted"/>
<reference evidence="1 2" key="1">
    <citation type="journal article" date="2016" name="Nat. Commun.">
        <title>Thousands of microbial genomes shed light on interconnected biogeochemical processes in an aquifer system.</title>
        <authorList>
            <person name="Anantharaman K."/>
            <person name="Brown C.T."/>
            <person name="Hug L.A."/>
            <person name="Sharon I."/>
            <person name="Castelle C.J."/>
            <person name="Probst A.J."/>
            <person name="Thomas B.C."/>
            <person name="Singh A."/>
            <person name="Wilkins M.J."/>
            <person name="Karaoz U."/>
            <person name="Brodie E.L."/>
            <person name="Williams K.H."/>
            <person name="Hubbard S.S."/>
            <person name="Banfield J.F."/>
        </authorList>
    </citation>
    <scope>NUCLEOTIDE SEQUENCE [LARGE SCALE GENOMIC DNA]</scope>
</reference>
<name>A0A1F5TM83_9BACT</name>
<dbReference type="Proteomes" id="UP000177579">
    <property type="component" value="Unassembled WGS sequence"/>
</dbReference>
<comment type="caution">
    <text evidence="1">The sequence shown here is derived from an EMBL/GenBank/DDBJ whole genome shotgun (WGS) entry which is preliminary data.</text>
</comment>
<accession>A0A1F5TM83</accession>
<protein>
    <submittedName>
        <fullName evidence="1">Uncharacterized protein</fullName>
    </submittedName>
</protein>
<evidence type="ECO:0000313" key="1">
    <source>
        <dbReference type="EMBL" id="OGF39927.1"/>
    </source>
</evidence>
<organism evidence="1 2">
    <name type="scientific">Candidatus Falkowbacteria bacterium RIFOXYD2_FULL_34_120</name>
    <dbReference type="NCBI Taxonomy" id="1798007"/>
    <lineage>
        <taxon>Bacteria</taxon>
        <taxon>Candidatus Falkowiibacteriota</taxon>
    </lineage>
</organism>
<dbReference type="AlphaFoldDB" id="A0A1F5TM83"/>
<gene>
    <name evidence="1" type="ORF">A2531_01730</name>
</gene>
<sequence length="74" mass="9061">MKYETKNNIKLDNDTQNCWEFFCCDKRAKKECPAFQNNSGRECWIIASTFQSENKKKFKYCWNCPWFKKLNLKF</sequence>
<evidence type="ECO:0000313" key="2">
    <source>
        <dbReference type="Proteomes" id="UP000177579"/>
    </source>
</evidence>
<dbReference type="EMBL" id="MFGO01000039">
    <property type="protein sequence ID" value="OGF39927.1"/>
    <property type="molecule type" value="Genomic_DNA"/>
</dbReference>